<name>A0A8J9W3Y8_BRALA</name>
<protein>
    <submittedName>
        <fullName evidence="4">Hypp5638 protein</fullName>
    </submittedName>
</protein>
<feature type="region of interest" description="Disordered" evidence="1">
    <location>
        <begin position="291"/>
        <end position="327"/>
    </location>
</feature>
<dbReference type="PROSITE" id="PS50853">
    <property type="entry name" value="FN3"/>
    <property type="match status" value="1"/>
</dbReference>
<evidence type="ECO:0000256" key="2">
    <source>
        <dbReference type="SAM" id="SignalP"/>
    </source>
</evidence>
<dbReference type="OrthoDB" id="10044249at2759"/>
<evidence type="ECO:0000313" key="4">
    <source>
        <dbReference type="EMBL" id="CAH1238811.1"/>
    </source>
</evidence>
<evidence type="ECO:0000259" key="3">
    <source>
        <dbReference type="PROSITE" id="PS50853"/>
    </source>
</evidence>
<feature type="region of interest" description="Disordered" evidence="1">
    <location>
        <begin position="354"/>
        <end position="408"/>
    </location>
</feature>
<organism evidence="4 5">
    <name type="scientific">Branchiostoma lanceolatum</name>
    <name type="common">Common lancelet</name>
    <name type="synonym">Amphioxus lanceolatum</name>
    <dbReference type="NCBI Taxonomy" id="7740"/>
    <lineage>
        <taxon>Eukaryota</taxon>
        <taxon>Metazoa</taxon>
        <taxon>Chordata</taxon>
        <taxon>Cephalochordata</taxon>
        <taxon>Leptocardii</taxon>
        <taxon>Amphioxiformes</taxon>
        <taxon>Branchiostomatidae</taxon>
        <taxon>Branchiostoma</taxon>
    </lineage>
</organism>
<feature type="domain" description="Fibronectin type-III" evidence="3">
    <location>
        <begin position="39"/>
        <end position="132"/>
    </location>
</feature>
<sequence>MRTRKQQARTIILEALFLVLFLCGGAFAAHGWKLTGGCAYLNFKVTDLHSTTMQLQWMPIQQGPMAKGRCHVSLTVQHTHPRYISQCNPSLDSHLITGLQANTTYTVCLLLGCEHSQGQNNPRCTAVTTKAPGNDVSSYIPLHWQSIIATATATTLISSILGICIYKCCDRSKIYLRPKHLNQRRREQQQNNGHMIMGREIPTIVVPDQGGVGGGQLGASRPPNSTPLLNRAALSPLQEEPEYESASPVMPRAAHNTANGTDNRGADFLRPEEHHYESASPVLARAARVTANAPADSDYEPTEGWNNSGHGNDGQAPKETTNNNNSLLAPAAPHVYEQASPVMPRARMDSRLHASSPANLGAPGMNNLGPPDSHYEAATPVMPRASLGKRGNGKKGDHGPVQQAPQTSAPNLSIPAIHYEAASPVLPRAQINMEHMQNRKSLDREPPRSQPGHLCPTVTYEAASPVLPHKARRVCPAENGAASGSSKGVM</sequence>
<dbReference type="Gene3D" id="2.60.40.10">
    <property type="entry name" value="Immunoglobulins"/>
    <property type="match status" value="1"/>
</dbReference>
<dbReference type="SUPFAM" id="SSF49265">
    <property type="entry name" value="Fibronectin type III"/>
    <property type="match status" value="1"/>
</dbReference>
<feature type="region of interest" description="Disordered" evidence="1">
    <location>
        <begin position="207"/>
        <end position="259"/>
    </location>
</feature>
<proteinExistence type="predicted"/>
<dbReference type="InterPro" id="IPR036116">
    <property type="entry name" value="FN3_sf"/>
</dbReference>
<evidence type="ECO:0000313" key="5">
    <source>
        <dbReference type="Proteomes" id="UP000838412"/>
    </source>
</evidence>
<dbReference type="InterPro" id="IPR003961">
    <property type="entry name" value="FN3_dom"/>
</dbReference>
<feature type="chain" id="PRO_5035420923" evidence="2">
    <location>
        <begin position="29"/>
        <end position="490"/>
    </location>
</feature>
<dbReference type="CDD" id="cd00063">
    <property type="entry name" value="FN3"/>
    <property type="match status" value="1"/>
</dbReference>
<reference evidence="4" key="1">
    <citation type="submission" date="2022-01" db="EMBL/GenBank/DDBJ databases">
        <authorList>
            <person name="Braso-Vives M."/>
        </authorList>
    </citation>
    <scope>NUCLEOTIDE SEQUENCE</scope>
</reference>
<dbReference type="InterPro" id="IPR013783">
    <property type="entry name" value="Ig-like_fold"/>
</dbReference>
<feature type="signal peptide" evidence="2">
    <location>
        <begin position="1"/>
        <end position="28"/>
    </location>
</feature>
<keyword evidence="2" id="KW-0732">Signal</keyword>
<accession>A0A8J9W3Y8</accession>
<dbReference type="EMBL" id="OV696695">
    <property type="protein sequence ID" value="CAH1238811.1"/>
    <property type="molecule type" value="Genomic_DNA"/>
</dbReference>
<dbReference type="AlphaFoldDB" id="A0A8J9W3Y8"/>
<gene>
    <name evidence="4" type="primary">Hypp5638</name>
    <name evidence="4" type="ORF">BLAG_LOCUS3263</name>
</gene>
<keyword evidence="5" id="KW-1185">Reference proteome</keyword>
<evidence type="ECO:0000256" key="1">
    <source>
        <dbReference type="SAM" id="MobiDB-lite"/>
    </source>
</evidence>
<dbReference type="Proteomes" id="UP000838412">
    <property type="component" value="Chromosome 10"/>
</dbReference>